<dbReference type="InterPro" id="IPR057216">
    <property type="entry name" value="DUF7894"/>
</dbReference>
<keyword evidence="3" id="KW-1185">Reference proteome</keyword>
<dbReference type="PANTHER" id="PTHR37221">
    <property type="entry name" value="OS02G0582400 PROTEIN"/>
    <property type="match status" value="1"/>
</dbReference>
<accession>A0A1Q3BKD2</accession>
<name>A0A1Q3BKD2_CEPFO</name>
<evidence type="ECO:0000313" key="3">
    <source>
        <dbReference type="Proteomes" id="UP000187406"/>
    </source>
</evidence>
<dbReference type="PANTHER" id="PTHR37221:SF1">
    <property type="entry name" value="OS02G0582400 PROTEIN"/>
    <property type="match status" value="1"/>
</dbReference>
<evidence type="ECO:0000313" key="2">
    <source>
        <dbReference type="EMBL" id="GAV68435.1"/>
    </source>
</evidence>
<sequence>MKLGPKIVFLFNDPEGFGVAIAGALHPNPNSSLHRLEDLFELSLEGYGIKDCKACGNLVHFVDDNAISQVSLLLLNTYEPPILVCAIKEVLAQIVVEMSATTPKIIAPFVVASSKLKSGSKALASTGGKVSLYSVQIGAETDVTSTLATRTQKPPSPMQIHYEPLSCFHQLARVLKLPTSILIGQRSQSLSDEALEEDIETLNEIGELLASSTSLCFLREKVAWNPTKRSKNGEEPWRALYG</sequence>
<dbReference type="InParanoid" id="A0A1Q3BKD2"/>
<comment type="caution">
    <text evidence="2">The sequence shown here is derived from an EMBL/GenBank/DDBJ whole genome shotgun (WGS) entry which is preliminary data.</text>
</comment>
<reference evidence="3" key="1">
    <citation type="submission" date="2016-04" db="EMBL/GenBank/DDBJ databases">
        <title>Cephalotus genome sequencing.</title>
        <authorList>
            <person name="Fukushima K."/>
            <person name="Hasebe M."/>
            <person name="Fang X."/>
        </authorList>
    </citation>
    <scope>NUCLEOTIDE SEQUENCE [LARGE SCALE GENOMIC DNA]</scope>
    <source>
        <strain evidence="3">cv. St1</strain>
    </source>
</reference>
<proteinExistence type="predicted"/>
<dbReference type="FunCoup" id="A0A1Q3BKD2">
    <property type="interactions" value="380"/>
</dbReference>
<dbReference type="OrthoDB" id="1927925at2759"/>
<dbReference type="EMBL" id="BDDD01000631">
    <property type="protein sequence ID" value="GAV68435.1"/>
    <property type="molecule type" value="Genomic_DNA"/>
</dbReference>
<gene>
    <name evidence="2" type="ORF">CFOL_v3_11938</name>
</gene>
<evidence type="ECO:0000259" key="1">
    <source>
        <dbReference type="Pfam" id="PF25428"/>
    </source>
</evidence>
<protein>
    <recommendedName>
        <fullName evidence="1">DUF7894 domain-containing protein</fullName>
    </recommendedName>
</protein>
<feature type="domain" description="DUF7894" evidence="1">
    <location>
        <begin position="1"/>
        <end position="242"/>
    </location>
</feature>
<dbReference type="Pfam" id="PF25428">
    <property type="entry name" value="DUF7894"/>
    <property type="match status" value="1"/>
</dbReference>
<organism evidence="2 3">
    <name type="scientific">Cephalotus follicularis</name>
    <name type="common">Albany pitcher plant</name>
    <dbReference type="NCBI Taxonomy" id="3775"/>
    <lineage>
        <taxon>Eukaryota</taxon>
        <taxon>Viridiplantae</taxon>
        <taxon>Streptophyta</taxon>
        <taxon>Embryophyta</taxon>
        <taxon>Tracheophyta</taxon>
        <taxon>Spermatophyta</taxon>
        <taxon>Magnoliopsida</taxon>
        <taxon>eudicotyledons</taxon>
        <taxon>Gunneridae</taxon>
        <taxon>Pentapetalae</taxon>
        <taxon>rosids</taxon>
        <taxon>fabids</taxon>
        <taxon>Oxalidales</taxon>
        <taxon>Cephalotaceae</taxon>
        <taxon>Cephalotus</taxon>
    </lineage>
</organism>
<dbReference type="Proteomes" id="UP000187406">
    <property type="component" value="Unassembled WGS sequence"/>
</dbReference>
<dbReference type="AlphaFoldDB" id="A0A1Q3BKD2"/>
<dbReference type="STRING" id="3775.A0A1Q3BKD2"/>